<reference evidence="1 3" key="1">
    <citation type="journal article" date="2011" name="Nature">
        <title>The Medicago genome provides insight into the evolution of rhizobial symbioses.</title>
        <authorList>
            <person name="Young N.D."/>
            <person name="Debelle F."/>
            <person name="Oldroyd G.E."/>
            <person name="Geurts R."/>
            <person name="Cannon S.B."/>
            <person name="Udvardi M.K."/>
            <person name="Benedito V.A."/>
            <person name="Mayer K.F."/>
            <person name="Gouzy J."/>
            <person name="Schoof H."/>
            <person name="Van de Peer Y."/>
            <person name="Proost S."/>
            <person name="Cook D.R."/>
            <person name="Meyers B.C."/>
            <person name="Spannagl M."/>
            <person name="Cheung F."/>
            <person name="De Mita S."/>
            <person name="Krishnakumar V."/>
            <person name="Gundlach H."/>
            <person name="Zhou S."/>
            <person name="Mudge J."/>
            <person name="Bharti A.K."/>
            <person name="Murray J.D."/>
            <person name="Naoumkina M.A."/>
            <person name="Rosen B."/>
            <person name="Silverstein K.A."/>
            <person name="Tang H."/>
            <person name="Rombauts S."/>
            <person name="Zhao P.X."/>
            <person name="Zhou P."/>
            <person name="Barbe V."/>
            <person name="Bardou P."/>
            <person name="Bechner M."/>
            <person name="Bellec A."/>
            <person name="Berger A."/>
            <person name="Berges H."/>
            <person name="Bidwell S."/>
            <person name="Bisseling T."/>
            <person name="Choisne N."/>
            <person name="Couloux A."/>
            <person name="Denny R."/>
            <person name="Deshpande S."/>
            <person name="Dai X."/>
            <person name="Doyle J.J."/>
            <person name="Dudez A.M."/>
            <person name="Farmer A.D."/>
            <person name="Fouteau S."/>
            <person name="Franken C."/>
            <person name="Gibelin C."/>
            <person name="Gish J."/>
            <person name="Goldstein S."/>
            <person name="Gonzalez A.J."/>
            <person name="Green P.J."/>
            <person name="Hallab A."/>
            <person name="Hartog M."/>
            <person name="Hua A."/>
            <person name="Humphray S.J."/>
            <person name="Jeong D.H."/>
            <person name="Jing Y."/>
            <person name="Jocker A."/>
            <person name="Kenton S.M."/>
            <person name="Kim D.J."/>
            <person name="Klee K."/>
            <person name="Lai H."/>
            <person name="Lang C."/>
            <person name="Lin S."/>
            <person name="Macmil S.L."/>
            <person name="Magdelenat G."/>
            <person name="Matthews L."/>
            <person name="McCorrison J."/>
            <person name="Monaghan E.L."/>
            <person name="Mun J.H."/>
            <person name="Najar F.Z."/>
            <person name="Nicholson C."/>
            <person name="Noirot C."/>
            <person name="O'Bleness M."/>
            <person name="Paule C.R."/>
            <person name="Poulain J."/>
            <person name="Prion F."/>
            <person name="Qin B."/>
            <person name="Qu C."/>
            <person name="Retzel E.F."/>
            <person name="Riddle C."/>
            <person name="Sallet E."/>
            <person name="Samain S."/>
            <person name="Samson N."/>
            <person name="Sanders I."/>
            <person name="Saurat O."/>
            <person name="Scarpelli C."/>
            <person name="Schiex T."/>
            <person name="Segurens B."/>
            <person name="Severin A.J."/>
            <person name="Sherrier D.J."/>
            <person name="Shi R."/>
            <person name="Sims S."/>
            <person name="Singer S.R."/>
            <person name="Sinharoy S."/>
            <person name="Sterck L."/>
            <person name="Viollet A."/>
            <person name="Wang B.B."/>
            <person name="Wang K."/>
            <person name="Wang M."/>
            <person name="Wang X."/>
            <person name="Warfsmann J."/>
            <person name="Weissenbach J."/>
            <person name="White D.D."/>
            <person name="White J.D."/>
            <person name="Wiley G.B."/>
            <person name="Wincker P."/>
            <person name="Xing Y."/>
            <person name="Yang L."/>
            <person name="Yao Z."/>
            <person name="Ying F."/>
            <person name="Zhai J."/>
            <person name="Zhou L."/>
            <person name="Zuber A."/>
            <person name="Denarie J."/>
            <person name="Dixon R.A."/>
            <person name="May G.D."/>
            <person name="Schwartz D.C."/>
            <person name="Rogers J."/>
            <person name="Quetier F."/>
            <person name="Town C.D."/>
            <person name="Roe B.A."/>
        </authorList>
    </citation>
    <scope>NUCLEOTIDE SEQUENCE [LARGE SCALE GENOMIC DNA]</scope>
    <source>
        <strain evidence="1">A17</strain>
        <strain evidence="2 3">cv. Jemalong A17</strain>
    </source>
</reference>
<dbReference type="EnsemblPlants" id="AES98810">
    <property type="protein sequence ID" value="AES98810"/>
    <property type="gene ID" value="MTR_5g073120"/>
</dbReference>
<gene>
    <name evidence="1" type="ordered locus">MTR_5g073120</name>
</gene>
<proteinExistence type="predicted"/>
<dbReference type="PaxDb" id="3880-AES98810"/>
<sequence>MSRQRMIQCVCSIEASANKMIKGYSQKIGTCDTLCAEIWGMYLGMKLSWRQGSTIFKRKVTQRL</sequence>
<evidence type="ECO:0000313" key="2">
    <source>
        <dbReference type="EnsemblPlants" id="AES98810"/>
    </source>
</evidence>
<evidence type="ECO:0000313" key="1">
    <source>
        <dbReference type="EMBL" id="AES98810.1"/>
    </source>
</evidence>
<dbReference type="Proteomes" id="UP000002051">
    <property type="component" value="Chromosome 5"/>
</dbReference>
<evidence type="ECO:0000313" key="3">
    <source>
        <dbReference type="Proteomes" id="UP000002051"/>
    </source>
</evidence>
<dbReference type="HOGENOM" id="CLU_2871032_0_0_1"/>
<dbReference type="AlphaFoldDB" id="G7JZN4"/>
<protein>
    <submittedName>
        <fullName evidence="1 2">Uncharacterized protein</fullName>
    </submittedName>
</protein>
<name>G7JZN4_MEDTR</name>
<organism evidence="1 3">
    <name type="scientific">Medicago truncatula</name>
    <name type="common">Barrel medic</name>
    <name type="synonym">Medicago tribuloides</name>
    <dbReference type="NCBI Taxonomy" id="3880"/>
    <lineage>
        <taxon>Eukaryota</taxon>
        <taxon>Viridiplantae</taxon>
        <taxon>Streptophyta</taxon>
        <taxon>Embryophyta</taxon>
        <taxon>Tracheophyta</taxon>
        <taxon>Spermatophyta</taxon>
        <taxon>Magnoliopsida</taxon>
        <taxon>eudicotyledons</taxon>
        <taxon>Gunneridae</taxon>
        <taxon>Pentapetalae</taxon>
        <taxon>rosids</taxon>
        <taxon>fabids</taxon>
        <taxon>Fabales</taxon>
        <taxon>Fabaceae</taxon>
        <taxon>Papilionoideae</taxon>
        <taxon>50 kb inversion clade</taxon>
        <taxon>NPAAA clade</taxon>
        <taxon>Hologalegina</taxon>
        <taxon>IRL clade</taxon>
        <taxon>Trifolieae</taxon>
        <taxon>Medicago</taxon>
    </lineage>
</organism>
<keyword evidence="3" id="KW-1185">Reference proteome</keyword>
<reference evidence="2" key="3">
    <citation type="submission" date="2015-04" db="UniProtKB">
        <authorList>
            <consortium name="EnsemblPlants"/>
        </authorList>
    </citation>
    <scope>IDENTIFICATION</scope>
    <source>
        <strain evidence="2">cv. Jemalong A17</strain>
    </source>
</reference>
<accession>G7JZN4</accession>
<reference evidence="1 3" key="2">
    <citation type="journal article" date="2014" name="BMC Genomics">
        <title>An improved genome release (version Mt4.0) for the model legume Medicago truncatula.</title>
        <authorList>
            <person name="Tang H."/>
            <person name="Krishnakumar V."/>
            <person name="Bidwell S."/>
            <person name="Rosen B."/>
            <person name="Chan A."/>
            <person name="Zhou S."/>
            <person name="Gentzbittel L."/>
            <person name="Childs K.L."/>
            <person name="Yandell M."/>
            <person name="Gundlach H."/>
            <person name="Mayer K.F."/>
            <person name="Schwartz D.C."/>
            <person name="Town C.D."/>
        </authorList>
    </citation>
    <scope>GENOME REANNOTATION</scope>
    <source>
        <strain evidence="2 3">cv. Jemalong A17</strain>
    </source>
</reference>
<dbReference type="EMBL" id="CM001221">
    <property type="protein sequence ID" value="AES98810.1"/>
    <property type="molecule type" value="Genomic_DNA"/>
</dbReference>